<evidence type="ECO:0000313" key="3">
    <source>
        <dbReference type="Proteomes" id="UP001231518"/>
    </source>
</evidence>
<feature type="region of interest" description="Disordered" evidence="1">
    <location>
        <begin position="181"/>
        <end position="208"/>
    </location>
</feature>
<sequence length="237" mass="25230">MDYAELKKLDEDSANKMVEGSGPVDECICSLLAPSGGGRKSISRSIKKVLATITPGKTKKSGRGRAVVGGGFGGGGGVFGGGRGGGGGSYPVGGAGIEIPLVFSKGEQGIYTTKEVMKRKGSCGKCGCDKEKIVMKHSYANIRITSPDVSSICPCPTSCLPDKAKLMNNIKVTVEHMRIDPDSENSESSLHQPRLPRKLQEPDMTDKRSVTSLINAQYDTDEDKLYDRITIDQKNSI</sequence>
<name>A0AAD7Y640_MYTSE</name>
<comment type="caution">
    <text evidence="2">The sequence shown here is derived from an EMBL/GenBank/DDBJ whole genome shotgun (WGS) entry which is preliminary data.</text>
</comment>
<protein>
    <submittedName>
        <fullName evidence="2">Uncharacterized protein</fullName>
    </submittedName>
</protein>
<dbReference type="AlphaFoldDB" id="A0AAD7Y640"/>
<proteinExistence type="predicted"/>
<evidence type="ECO:0000256" key="1">
    <source>
        <dbReference type="SAM" id="MobiDB-lite"/>
    </source>
</evidence>
<dbReference type="Proteomes" id="UP001231518">
    <property type="component" value="Chromosome 31"/>
</dbReference>
<gene>
    <name evidence="2" type="ORF">PYW07_013310</name>
</gene>
<organism evidence="2 3">
    <name type="scientific">Mythimna separata</name>
    <name type="common">Oriental armyworm</name>
    <name type="synonym">Pseudaletia separata</name>
    <dbReference type="NCBI Taxonomy" id="271217"/>
    <lineage>
        <taxon>Eukaryota</taxon>
        <taxon>Metazoa</taxon>
        <taxon>Ecdysozoa</taxon>
        <taxon>Arthropoda</taxon>
        <taxon>Hexapoda</taxon>
        <taxon>Insecta</taxon>
        <taxon>Pterygota</taxon>
        <taxon>Neoptera</taxon>
        <taxon>Endopterygota</taxon>
        <taxon>Lepidoptera</taxon>
        <taxon>Glossata</taxon>
        <taxon>Ditrysia</taxon>
        <taxon>Noctuoidea</taxon>
        <taxon>Noctuidae</taxon>
        <taxon>Noctuinae</taxon>
        <taxon>Hadenini</taxon>
        <taxon>Mythimna</taxon>
    </lineage>
</organism>
<keyword evidence="3" id="KW-1185">Reference proteome</keyword>
<accession>A0AAD7Y640</accession>
<dbReference type="EMBL" id="JARGEI010000032">
    <property type="protein sequence ID" value="KAJ8704016.1"/>
    <property type="molecule type" value="Genomic_DNA"/>
</dbReference>
<feature type="compositionally biased region" description="Basic and acidic residues" evidence="1">
    <location>
        <begin position="198"/>
        <end position="208"/>
    </location>
</feature>
<reference evidence="2" key="1">
    <citation type="submission" date="2023-03" db="EMBL/GenBank/DDBJ databases">
        <title>Chromosome-level genomes of two armyworms, Mythimna separata and Mythimna loreyi, provide insights into the biosynthesis and reception of sex pheromones.</title>
        <authorList>
            <person name="Zhao H."/>
        </authorList>
    </citation>
    <scope>NUCLEOTIDE SEQUENCE</scope>
    <source>
        <strain evidence="2">BeijingLab</strain>
        <tissue evidence="2">Pupa</tissue>
    </source>
</reference>
<evidence type="ECO:0000313" key="2">
    <source>
        <dbReference type="EMBL" id="KAJ8704016.1"/>
    </source>
</evidence>